<dbReference type="Gene3D" id="3.40.1190.20">
    <property type="match status" value="1"/>
</dbReference>
<protein>
    <submittedName>
        <fullName evidence="5">PfkB domain protein</fullName>
    </submittedName>
</protein>
<dbReference type="InterPro" id="IPR002173">
    <property type="entry name" value="Carboh/pur_kinase_PfkB_CS"/>
</dbReference>
<evidence type="ECO:0000256" key="3">
    <source>
        <dbReference type="ARBA" id="ARBA00022777"/>
    </source>
</evidence>
<feature type="domain" description="Carbohydrate kinase PfkB" evidence="4">
    <location>
        <begin position="53"/>
        <end position="314"/>
    </location>
</feature>
<dbReference type="HOGENOM" id="CLU_027634_5_1_12"/>
<dbReference type="OrthoDB" id="9775849at2"/>
<reference evidence="5 6" key="1">
    <citation type="journal article" date="2010" name="Stand. Genomic Sci.">
        <title>Complete genome sequence of Spirochaeta smaragdinae type strain (SEBR 4228).</title>
        <authorList>
            <person name="Mavromatis K."/>
            <person name="Yasawong M."/>
            <person name="Chertkov O."/>
            <person name="Lapidus A."/>
            <person name="Lucas S."/>
            <person name="Nolan M."/>
            <person name="Del Rio T.G."/>
            <person name="Tice H."/>
            <person name="Cheng J.F."/>
            <person name="Pitluck S."/>
            <person name="Liolios K."/>
            <person name="Ivanova N."/>
            <person name="Tapia R."/>
            <person name="Han C."/>
            <person name="Bruce D."/>
            <person name="Goodwin L."/>
            <person name="Pati A."/>
            <person name="Chen A."/>
            <person name="Palaniappan K."/>
            <person name="Land M."/>
            <person name="Hauser L."/>
            <person name="Chang Y.J."/>
            <person name="Jeffries C.D."/>
            <person name="Detter J.C."/>
            <person name="Rohde M."/>
            <person name="Brambilla E."/>
            <person name="Spring S."/>
            <person name="Goker M."/>
            <person name="Sikorski J."/>
            <person name="Woyke T."/>
            <person name="Bristow J."/>
            <person name="Eisen J.A."/>
            <person name="Markowitz V."/>
            <person name="Hugenholtz P."/>
            <person name="Klenk H.P."/>
            <person name="Kyrpides N.C."/>
        </authorList>
    </citation>
    <scope>NUCLEOTIDE SEQUENCE [LARGE SCALE GENOMIC DNA]</scope>
    <source>
        <strain evidence="6">DSM 11293 / JCM 15392 / SEBR 4228</strain>
    </source>
</reference>
<evidence type="ECO:0000313" key="5">
    <source>
        <dbReference type="EMBL" id="ADK83352.1"/>
    </source>
</evidence>
<evidence type="ECO:0000256" key="2">
    <source>
        <dbReference type="ARBA" id="ARBA00022679"/>
    </source>
</evidence>
<dbReference type="PANTHER" id="PTHR43320:SF3">
    <property type="entry name" value="CARBOHYDRATE KINASE PFKB DOMAIN-CONTAINING PROTEIN"/>
    <property type="match status" value="1"/>
</dbReference>
<dbReference type="CDD" id="cd01168">
    <property type="entry name" value="adenosine_kinase"/>
    <property type="match status" value="1"/>
</dbReference>
<organism evidence="5 6">
    <name type="scientific">Sediminispirochaeta smaragdinae (strain DSM 11293 / JCM 15392 / SEBR 4228)</name>
    <name type="common">Spirochaeta smaragdinae</name>
    <dbReference type="NCBI Taxonomy" id="573413"/>
    <lineage>
        <taxon>Bacteria</taxon>
        <taxon>Pseudomonadati</taxon>
        <taxon>Spirochaetota</taxon>
        <taxon>Spirochaetia</taxon>
        <taxon>Spirochaetales</taxon>
        <taxon>Spirochaetaceae</taxon>
        <taxon>Sediminispirochaeta</taxon>
    </lineage>
</organism>
<dbReference type="PANTHER" id="PTHR43320">
    <property type="entry name" value="SUGAR KINASE"/>
    <property type="match status" value="1"/>
</dbReference>
<evidence type="ECO:0000256" key="1">
    <source>
        <dbReference type="ARBA" id="ARBA00010688"/>
    </source>
</evidence>
<evidence type="ECO:0000313" key="6">
    <source>
        <dbReference type="Proteomes" id="UP000002318"/>
    </source>
</evidence>
<comment type="similarity">
    <text evidence="1">Belongs to the carbohydrate kinase PfkB family.</text>
</comment>
<dbReference type="AlphaFoldDB" id="E1RA33"/>
<dbReference type="Proteomes" id="UP000002318">
    <property type="component" value="Chromosome"/>
</dbReference>
<dbReference type="InterPro" id="IPR011611">
    <property type="entry name" value="PfkB_dom"/>
</dbReference>
<keyword evidence="6" id="KW-1185">Reference proteome</keyword>
<dbReference type="GO" id="GO:0016301">
    <property type="term" value="F:kinase activity"/>
    <property type="evidence" value="ECO:0007669"/>
    <property type="project" value="UniProtKB-KW"/>
</dbReference>
<dbReference type="STRING" id="573413.Spirs_4279"/>
<dbReference type="EMBL" id="CP002116">
    <property type="protein sequence ID" value="ADK83352.1"/>
    <property type="molecule type" value="Genomic_DNA"/>
</dbReference>
<gene>
    <name evidence="5" type="ordered locus">Spirs_4279</name>
</gene>
<dbReference type="InterPro" id="IPR029056">
    <property type="entry name" value="Ribokinase-like"/>
</dbReference>
<dbReference type="PROSITE" id="PS00584">
    <property type="entry name" value="PFKB_KINASES_2"/>
    <property type="match status" value="1"/>
</dbReference>
<keyword evidence="2" id="KW-0808">Transferase</keyword>
<dbReference type="eggNOG" id="COG0524">
    <property type="taxonomic scope" value="Bacteria"/>
</dbReference>
<dbReference type="Pfam" id="PF00294">
    <property type="entry name" value="PfkB"/>
    <property type="match status" value="1"/>
</dbReference>
<evidence type="ECO:0000259" key="4">
    <source>
        <dbReference type="Pfam" id="PF00294"/>
    </source>
</evidence>
<dbReference type="SUPFAM" id="SSF53613">
    <property type="entry name" value="Ribokinase-like"/>
    <property type="match status" value="1"/>
</dbReference>
<name>E1RA33_SEDSS</name>
<sequence>MVYGIGNPLIDIFVEMEDEDLEKLGLHKGTMHLIDEERRHELLRFIDSKQKIYGCGGSCPNTMVALASFGIRSALAGKINQDHFGEIYRNKLHEIGVDSYLKNGALPTGSSIILISPDSERTMNTFLGACREYGPEDVDGDAIAGADFFHFTGYMWDTENQKAAILYGIEIAKKAGKKVVFDVADPFAVSRNREAFLKLIEEKADLVFANGEEARILFDNYDAYECARSLGKLGTSGVVKNGKQGSFVVCDGKILRIPVKGKEPVDTTGAGDMYAAGFILGLSEKRTLFESGLIASFLAGEIVQRWGAQFPLEEARRLKKLIDTVDAEELP</sequence>
<proteinExistence type="inferred from homology"/>
<dbReference type="KEGG" id="ssm:Spirs_4279"/>
<accession>E1RA33</accession>
<keyword evidence="3" id="KW-0418">Kinase</keyword>
<dbReference type="InterPro" id="IPR052700">
    <property type="entry name" value="Carb_kinase_PfkB-like"/>
</dbReference>